<dbReference type="PIRSF" id="PIRSF004789">
    <property type="entry name" value="DR1281"/>
    <property type="match status" value="1"/>
</dbReference>
<dbReference type="PANTHER" id="PTHR36303">
    <property type="entry name" value="2',3'-CYCLIC-NUCLEOTIDE 2'-PHOSPHODIESTERASE"/>
    <property type="match status" value="1"/>
</dbReference>
<protein>
    <submittedName>
        <fullName evidence="3">Metallophosphoesterase</fullName>
    </submittedName>
</protein>
<dbReference type="eggNOG" id="COG1692">
    <property type="taxonomic scope" value="Bacteria"/>
</dbReference>
<dbReference type="RefSeq" id="WP_013450464.1">
    <property type="nucleotide sequence ID" value="NC_014758.1"/>
</dbReference>
<evidence type="ECO:0000256" key="2">
    <source>
        <dbReference type="PIRSR" id="PIRSR004789-51"/>
    </source>
</evidence>
<evidence type="ECO:0000313" key="3">
    <source>
        <dbReference type="EMBL" id="ADR18248.1"/>
    </source>
</evidence>
<dbReference type="Gene3D" id="3.60.21.10">
    <property type="match status" value="1"/>
</dbReference>
<feature type="binding site" evidence="2">
    <location>
        <position position="10"/>
    </location>
    <ligand>
        <name>Fe cation</name>
        <dbReference type="ChEBI" id="CHEBI:24875"/>
        <label>1</label>
    </ligand>
</feature>
<reference evidence="3 4" key="2">
    <citation type="journal article" date="2011" name="Stand. Genomic Sci.">
        <title>Complete genome sequence of Calditerrivibrio nitroreducens type strain (Yu37-1).</title>
        <authorList>
            <person name="Pitluck S."/>
            <person name="Sikorski J."/>
            <person name="Zeytun A."/>
            <person name="Lapidus A."/>
            <person name="Nolan M."/>
            <person name="Lucas S."/>
            <person name="Hammon N."/>
            <person name="Deshpande S."/>
            <person name="Cheng J.F."/>
            <person name="Tapia R."/>
            <person name="Han C."/>
            <person name="Goodwin L."/>
            <person name="Liolios K."/>
            <person name="Pagani I."/>
            <person name="Ivanova N."/>
            <person name="Mavromatis K."/>
            <person name="Pati A."/>
            <person name="Chen A."/>
            <person name="Palaniappan K."/>
            <person name="Hauser L."/>
            <person name="Chang Y.J."/>
            <person name="Jeffries C.D."/>
            <person name="Detter J.C."/>
            <person name="Brambilla E."/>
            <person name="Djao O.D."/>
            <person name="Rohde M."/>
            <person name="Spring S."/>
            <person name="Goker M."/>
            <person name="Woyke T."/>
            <person name="Bristow J."/>
            <person name="Eisen J.A."/>
            <person name="Markowitz V."/>
            <person name="Hugenholtz P."/>
            <person name="Kyrpides N.C."/>
            <person name="Klenk H.P."/>
            <person name="Land M."/>
        </authorList>
    </citation>
    <scope>NUCLEOTIDE SEQUENCE [LARGE SCALE GENOMIC DNA]</scope>
    <source>
        <strain evidence="4">DSM 19672 / NBRC 101217 / Yu37-1</strain>
    </source>
</reference>
<dbReference type="NCBIfam" id="TIGR00282">
    <property type="entry name" value="TIGR00282 family metallophosphoesterase"/>
    <property type="match status" value="1"/>
</dbReference>
<organism evidence="3 4">
    <name type="scientific">Calditerrivibrio nitroreducens (strain DSM 19672 / NBRC 101217 / Yu37-1)</name>
    <dbReference type="NCBI Taxonomy" id="768670"/>
    <lineage>
        <taxon>Bacteria</taxon>
        <taxon>Pseudomonadati</taxon>
        <taxon>Deferribacterota</taxon>
        <taxon>Deferribacteres</taxon>
        <taxon>Deferribacterales</taxon>
        <taxon>Calditerrivibrionaceae</taxon>
    </lineage>
</organism>
<dbReference type="GO" id="GO:0046872">
    <property type="term" value="F:metal ion binding"/>
    <property type="evidence" value="ECO:0007669"/>
    <property type="project" value="UniProtKB-KW"/>
</dbReference>
<dbReference type="STRING" id="768670.Calni_0335"/>
<keyword evidence="4" id="KW-1185">Reference proteome</keyword>
<dbReference type="OrthoDB" id="9801109at2"/>
<dbReference type="InterPro" id="IPR029052">
    <property type="entry name" value="Metallo-depent_PP-like"/>
</dbReference>
<feature type="binding site" evidence="2">
    <location>
        <position position="41"/>
    </location>
    <ligand>
        <name>Fe cation</name>
        <dbReference type="ChEBI" id="CHEBI:24875"/>
        <label>1</label>
    </ligand>
</feature>
<accession>E4TJZ7</accession>
<feature type="binding site" evidence="2">
    <location>
        <position position="41"/>
    </location>
    <ligand>
        <name>Fe cation</name>
        <dbReference type="ChEBI" id="CHEBI:24875"/>
        <label>2</label>
    </ligand>
</feature>
<dbReference type="Pfam" id="PF13277">
    <property type="entry name" value="YmdB"/>
    <property type="match status" value="1"/>
</dbReference>
<keyword evidence="2" id="KW-0479">Metal-binding</keyword>
<dbReference type="GO" id="GO:0004113">
    <property type="term" value="F:2',3'-cyclic-nucleotide 3'-phosphodiesterase activity"/>
    <property type="evidence" value="ECO:0007669"/>
    <property type="project" value="TreeGrafter"/>
</dbReference>
<sequence length="261" mass="28879">MTFNLLFLGDIIGKTGRGLLREHLGSLIREYDVDFVVANGENAAAGFGITKKVYEELLSFGIDVITGGNHIWDKKDFVKDAVLCDKILRPLNVSSLQPGRGALTVEKDGVKITVINMLGRVFMPHCDCPFVSFDRLFHEDSSDFIIVDFHAEATSEKNAFGLYVDGRASAVLGTHTHVQTNDERFLPKGTFYITDVGMCGSIDSVIGMNAEKAIYKLISGMPERNEVEEKGRKVISGVVLKFDIEKKAAVAYNKIYKIYGE</sequence>
<feature type="binding site" evidence="2">
    <location>
        <position position="175"/>
    </location>
    <ligand>
        <name>Fe cation</name>
        <dbReference type="ChEBI" id="CHEBI:24875"/>
        <label>2</label>
    </ligand>
</feature>
<dbReference type="KEGG" id="cni:Calni_0335"/>
<proteinExistence type="predicted"/>
<dbReference type="Proteomes" id="UP000007039">
    <property type="component" value="Chromosome"/>
</dbReference>
<feature type="binding site" evidence="2">
    <location>
        <position position="177"/>
    </location>
    <ligand>
        <name>Fe cation</name>
        <dbReference type="ChEBI" id="CHEBI:24875"/>
        <label>1</label>
    </ligand>
</feature>
<evidence type="ECO:0000313" key="4">
    <source>
        <dbReference type="Proteomes" id="UP000007039"/>
    </source>
</evidence>
<feature type="binding site" evidence="2">
    <location>
        <position position="150"/>
    </location>
    <ligand>
        <name>Fe cation</name>
        <dbReference type="ChEBI" id="CHEBI:24875"/>
        <label>2</label>
    </ligand>
</feature>
<name>E4TJZ7_CALNY</name>
<dbReference type="EMBL" id="CP002347">
    <property type="protein sequence ID" value="ADR18248.1"/>
    <property type="molecule type" value="Genomic_DNA"/>
</dbReference>
<feature type="active site" description="Proton donor" evidence="1">
    <location>
        <position position="70"/>
    </location>
</feature>
<gene>
    <name evidence="3" type="ordered locus">Calni_0335</name>
</gene>
<feature type="binding site" evidence="2">
    <location>
        <position position="42"/>
    </location>
    <ligand>
        <name>Fe cation</name>
        <dbReference type="ChEBI" id="CHEBI:24875"/>
        <label>1</label>
    </ligand>
</feature>
<dbReference type="AlphaFoldDB" id="E4TJZ7"/>
<dbReference type="PANTHER" id="PTHR36303:SF1">
    <property type="entry name" value="2',3'-CYCLIC-NUCLEOTIDE 2'-PHOSPHODIESTERASE"/>
    <property type="match status" value="1"/>
</dbReference>
<evidence type="ECO:0000256" key="1">
    <source>
        <dbReference type="PIRSR" id="PIRSR004789-50"/>
    </source>
</evidence>
<dbReference type="SUPFAM" id="SSF56300">
    <property type="entry name" value="Metallo-dependent phosphatases"/>
    <property type="match status" value="1"/>
</dbReference>
<dbReference type="InterPro" id="IPR005235">
    <property type="entry name" value="YmdB-like"/>
</dbReference>
<reference key="1">
    <citation type="submission" date="2010-11" db="EMBL/GenBank/DDBJ databases">
        <title>The complete genome of chromosome of Calditerrivibrio nitroreducens DSM 19672.</title>
        <authorList>
            <consortium name="US DOE Joint Genome Institute (JGI-PGF)"/>
            <person name="Lucas S."/>
            <person name="Copeland A."/>
            <person name="Lapidus A."/>
            <person name="Bruce D."/>
            <person name="Goodwin L."/>
            <person name="Pitluck S."/>
            <person name="Kyrpides N."/>
            <person name="Mavromatis K."/>
            <person name="Ivanova N."/>
            <person name="Mikhailova N."/>
            <person name="Zeytun A."/>
            <person name="Brettin T."/>
            <person name="Detter J.C."/>
            <person name="Tapia R."/>
            <person name="Han C."/>
            <person name="Land M."/>
            <person name="Hauser L."/>
            <person name="Markowitz V."/>
            <person name="Cheng J.-F."/>
            <person name="Hugenholtz P."/>
            <person name="Woyke T."/>
            <person name="Wu D."/>
            <person name="Spring S."/>
            <person name="Schroeder M."/>
            <person name="Brambilla E."/>
            <person name="Klenk H.-P."/>
            <person name="Eisen J.A."/>
        </authorList>
    </citation>
    <scope>NUCLEOTIDE SEQUENCE [LARGE SCALE GENOMIC DNA]</scope>
    <source>
        <strain>DSM 19672</strain>
    </source>
</reference>
<dbReference type="HOGENOM" id="CLU_068238_0_0_0"/>
<feature type="binding site" evidence="2">
    <location>
        <position position="69"/>
    </location>
    <ligand>
        <name>Fe cation</name>
        <dbReference type="ChEBI" id="CHEBI:24875"/>
        <label>2</label>
    </ligand>
</feature>